<evidence type="ECO:0000313" key="1">
    <source>
        <dbReference type="EMBL" id="KAJ8126407.1"/>
    </source>
</evidence>
<proteinExistence type="predicted"/>
<gene>
    <name evidence="1" type="ORF">O1611_g7230</name>
</gene>
<name>A0ACC2JGA1_9PEZI</name>
<dbReference type="EMBL" id="JAPUUL010001870">
    <property type="protein sequence ID" value="KAJ8126407.1"/>
    <property type="molecule type" value="Genomic_DNA"/>
</dbReference>
<comment type="caution">
    <text evidence="1">The sequence shown here is derived from an EMBL/GenBank/DDBJ whole genome shotgun (WGS) entry which is preliminary data.</text>
</comment>
<dbReference type="Proteomes" id="UP001153332">
    <property type="component" value="Unassembled WGS sequence"/>
</dbReference>
<accession>A0ACC2JGA1</accession>
<reference evidence="1" key="1">
    <citation type="submission" date="2022-12" db="EMBL/GenBank/DDBJ databases">
        <title>Genome Sequence of Lasiodiplodia mahajangana.</title>
        <authorList>
            <person name="Buettner E."/>
        </authorList>
    </citation>
    <scope>NUCLEOTIDE SEQUENCE</scope>
    <source>
        <strain evidence="1">VT137</strain>
    </source>
</reference>
<organism evidence="1 2">
    <name type="scientific">Lasiodiplodia mahajangana</name>
    <dbReference type="NCBI Taxonomy" id="1108764"/>
    <lineage>
        <taxon>Eukaryota</taxon>
        <taxon>Fungi</taxon>
        <taxon>Dikarya</taxon>
        <taxon>Ascomycota</taxon>
        <taxon>Pezizomycotina</taxon>
        <taxon>Dothideomycetes</taxon>
        <taxon>Dothideomycetes incertae sedis</taxon>
        <taxon>Botryosphaeriales</taxon>
        <taxon>Botryosphaeriaceae</taxon>
        <taxon>Lasiodiplodia</taxon>
    </lineage>
</organism>
<keyword evidence="2" id="KW-1185">Reference proteome</keyword>
<sequence>MRETCPGLAQKCALAPRPPAFASRGLIPPEQTRLGTGKPQLKKGLGRASGHTTLGEERPAEVLGRIAAQLALGVENWGIPLPRPHLSLPPDQCVRNRTENRNHLGQMLCTAVWLRAA</sequence>
<protein>
    <submittedName>
        <fullName evidence="1">Uncharacterized protein</fullName>
    </submittedName>
</protein>
<evidence type="ECO:0000313" key="2">
    <source>
        <dbReference type="Proteomes" id="UP001153332"/>
    </source>
</evidence>